<dbReference type="Gene3D" id="3.40.50.150">
    <property type="entry name" value="Vaccinia Virus protein VP39"/>
    <property type="match status" value="1"/>
</dbReference>
<evidence type="ECO:0000313" key="2">
    <source>
        <dbReference type="EMBL" id="QDS77075.1"/>
    </source>
</evidence>
<feature type="compositionally biased region" description="Polar residues" evidence="1">
    <location>
        <begin position="311"/>
        <end position="322"/>
    </location>
</feature>
<reference evidence="2 3" key="1">
    <citation type="submission" date="2019-07" db="EMBL/GenBank/DDBJ databases">
        <title>Finished genome of Venturia effusa.</title>
        <authorList>
            <person name="Young C.A."/>
            <person name="Cox M.P."/>
            <person name="Ganley A.R.D."/>
            <person name="David W.J."/>
        </authorList>
    </citation>
    <scope>NUCLEOTIDE SEQUENCE [LARGE SCALE GENOMIC DNA]</scope>
    <source>
        <strain evidence="3">albino</strain>
    </source>
</reference>
<feature type="compositionally biased region" description="Basic and acidic residues" evidence="1">
    <location>
        <begin position="332"/>
        <end position="342"/>
    </location>
</feature>
<proteinExistence type="predicted"/>
<feature type="compositionally biased region" description="Low complexity" evidence="1">
    <location>
        <begin position="30"/>
        <end position="56"/>
    </location>
</feature>
<dbReference type="Proteomes" id="UP000316270">
    <property type="component" value="Chromosome 16"/>
</dbReference>
<evidence type="ECO:0000256" key="1">
    <source>
        <dbReference type="SAM" id="MobiDB-lite"/>
    </source>
</evidence>
<dbReference type="SUPFAM" id="SSF53335">
    <property type="entry name" value="S-adenosyl-L-methionine-dependent methyltransferases"/>
    <property type="match status" value="1"/>
</dbReference>
<keyword evidence="3" id="KW-1185">Reference proteome</keyword>
<dbReference type="EMBL" id="CP042200">
    <property type="protein sequence ID" value="QDS77075.1"/>
    <property type="molecule type" value="Genomic_DNA"/>
</dbReference>
<gene>
    <name evidence="2" type="ORF">FKW77_007287</name>
</gene>
<dbReference type="OrthoDB" id="3902588at2759"/>
<sequence length="691" mass="77219">MFSADLSWQDDTVEKVGQRKGRKHRERELSISSRLSKSSGDTQSQRSSATPSSASAKGFSRKIAKKPSSVSSNERRKRNALPLPAPEAVKDPVQQPNWTLTAKLPSKLPSGAPLEPPPPFTELDVLQSSTSPPTGRILYSRQRDISREAVPAVIDDSAHRAWSVRNPSEADRICHSYEQMQHEILALTRKPNVLVTEKHLQSECERTDYIPSLSELQEHDTQMTEIIVPPEKNPRRYGNLNGGVGNDHFLLPTFSAEPILELPSIFGGISARDVDYSNPPHEERKNGNATPLDSLSRWEPPGSWDVLPGNASPSTTNQTASNSRDTSSASTEEERRSEDASHFQRFVRRMEGAGPRIILERLKEEWDDPADHAMSQELHLEKHLWALTALHIKALDRFVRPSETPVPSTPLPPFCFNRRRKILELDGNIGEVYQLSAIYPRSKIAHLTSTPPNQSSSIPLPAQAVHHALNGPSHGSSSTLSNGADLLPLPYASSSMHHVRASKMASLLPASQIPQLLSECYRVLKPGGVLELRLMDATPERGSMGPRLATWLEERLLLGLEREFRCQRPIMLVPRWAQDAGFQPLPFRNEFDAQGLKSPRNSMGKMGMVRCLRLPAATADRDQVSRDIVAQVGVLVGRALWKDTWGSFVSNEESEENWWWDNPEVVEECRQWRTVWDVGTLYVMKEDGADA</sequence>
<feature type="compositionally biased region" description="Basic and acidic residues" evidence="1">
    <location>
        <begin position="277"/>
        <end position="286"/>
    </location>
</feature>
<organism evidence="2 3">
    <name type="scientific">Venturia effusa</name>
    <dbReference type="NCBI Taxonomy" id="50376"/>
    <lineage>
        <taxon>Eukaryota</taxon>
        <taxon>Fungi</taxon>
        <taxon>Dikarya</taxon>
        <taxon>Ascomycota</taxon>
        <taxon>Pezizomycotina</taxon>
        <taxon>Dothideomycetes</taxon>
        <taxon>Pleosporomycetidae</taxon>
        <taxon>Venturiales</taxon>
        <taxon>Venturiaceae</taxon>
        <taxon>Venturia</taxon>
    </lineage>
</organism>
<dbReference type="InterPro" id="IPR029063">
    <property type="entry name" value="SAM-dependent_MTases_sf"/>
</dbReference>
<evidence type="ECO:0008006" key="4">
    <source>
        <dbReference type="Google" id="ProtNLM"/>
    </source>
</evidence>
<feature type="region of interest" description="Disordered" evidence="1">
    <location>
        <begin position="277"/>
        <end position="346"/>
    </location>
</feature>
<accession>A0A517LN56</accession>
<dbReference type="AlphaFoldDB" id="A0A517LN56"/>
<name>A0A517LN56_9PEZI</name>
<feature type="region of interest" description="Disordered" evidence="1">
    <location>
        <begin position="1"/>
        <end position="96"/>
    </location>
</feature>
<evidence type="ECO:0000313" key="3">
    <source>
        <dbReference type="Proteomes" id="UP000316270"/>
    </source>
</evidence>
<protein>
    <recommendedName>
        <fullName evidence="4">Methyltransferase type 11 domain-containing protein</fullName>
    </recommendedName>
</protein>